<accession>A0A167CK76</accession>
<gene>
    <name evidence="1" type="ORF">N482_09045</name>
</gene>
<reference evidence="1 2" key="1">
    <citation type="submission" date="2013-07" db="EMBL/GenBank/DDBJ databases">
        <title>Comparative Genomic and Metabolomic Analysis of Twelve Strains of Pseudoalteromonas luteoviolacea.</title>
        <authorList>
            <person name="Vynne N.G."/>
            <person name="Mansson M."/>
            <person name="Gram L."/>
        </authorList>
    </citation>
    <scope>NUCLEOTIDE SEQUENCE [LARGE SCALE GENOMIC DNA]</scope>
    <source>
        <strain evidence="1 2">NCIMB 1942</strain>
    </source>
</reference>
<comment type="caution">
    <text evidence="1">The sequence shown here is derived from an EMBL/GenBank/DDBJ whole genome shotgun (WGS) entry which is preliminary data.</text>
</comment>
<evidence type="ECO:0000313" key="2">
    <source>
        <dbReference type="Proteomes" id="UP000076587"/>
    </source>
</evidence>
<protein>
    <submittedName>
        <fullName evidence="1">Uncharacterized protein</fullName>
    </submittedName>
</protein>
<dbReference type="EMBL" id="AUXT01000152">
    <property type="protein sequence ID" value="KZN47761.1"/>
    <property type="molecule type" value="Genomic_DNA"/>
</dbReference>
<dbReference type="AlphaFoldDB" id="A0A167CK76"/>
<dbReference type="Proteomes" id="UP000076587">
    <property type="component" value="Unassembled WGS sequence"/>
</dbReference>
<organism evidence="1 2">
    <name type="scientific">Pseudoalteromonas luteoviolacea NCIMB 1942</name>
    <dbReference type="NCBI Taxonomy" id="1365253"/>
    <lineage>
        <taxon>Bacteria</taxon>
        <taxon>Pseudomonadati</taxon>
        <taxon>Pseudomonadota</taxon>
        <taxon>Gammaproteobacteria</taxon>
        <taxon>Alteromonadales</taxon>
        <taxon>Pseudoalteromonadaceae</taxon>
        <taxon>Pseudoalteromonas</taxon>
    </lineage>
</organism>
<evidence type="ECO:0000313" key="1">
    <source>
        <dbReference type="EMBL" id="KZN47761.1"/>
    </source>
</evidence>
<proteinExistence type="predicted"/>
<sequence>MTELDYPNEYFDLIWSEGSAYIMGVENALRR</sequence>
<dbReference type="PATRIC" id="fig|1365253.3.peg.2222"/>
<name>A0A167CK76_9GAMM</name>